<proteinExistence type="predicted"/>
<reference evidence="1" key="1">
    <citation type="submission" date="2018-02" db="EMBL/GenBank/DDBJ databases">
        <authorList>
            <person name="Kim S.-K."/>
            <person name="Jung H.-I."/>
            <person name="Lee S.-W."/>
        </authorList>
    </citation>
    <scope>NUCLEOTIDE SEQUENCE</scope>
    <source>
        <strain evidence="1">SK3146</strain>
    </source>
</reference>
<accession>A0ABY4RIX7</accession>
<protein>
    <submittedName>
        <fullName evidence="1">Spore germination protein GerPE</fullName>
    </submittedName>
</protein>
<dbReference type="Pfam" id="PF10970">
    <property type="entry name" value="GerPE"/>
    <property type="match status" value="1"/>
</dbReference>
<dbReference type="RefSeq" id="WP_249864331.1">
    <property type="nucleotide sequence ID" value="NZ_CP027059.1"/>
</dbReference>
<dbReference type="InterPro" id="IPR024496">
    <property type="entry name" value="Spore_germ_GerPE"/>
</dbReference>
<evidence type="ECO:0000313" key="2">
    <source>
        <dbReference type="Proteomes" id="UP001057134"/>
    </source>
</evidence>
<dbReference type="EMBL" id="CP027059">
    <property type="protein sequence ID" value="UQZ82157.1"/>
    <property type="molecule type" value="Genomic_DNA"/>
</dbReference>
<evidence type="ECO:0000313" key="1">
    <source>
        <dbReference type="EMBL" id="UQZ82157.1"/>
    </source>
</evidence>
<keyword evidence="2" id="KW-1185">Reference proteome</keyword>
<name>A0ABY4RIX7_9BACL</name>
<sequence length="125" mass="14174">MQQRISCVGTLHVNTVGDVTALEVGDTERLSPSNYTIAVQREKAIFLESEFDFADYNIFYQPLIPPDPREPLIMNRINMCPNITVRKVNVFLTSASAIVHIGSSQSLKAQSRIKHIRHLLRERPV</sequence>
<gene>
    <name evidence="1" type="primary">gerPE</name>
    <name evidence="1" type="ORF">SK3146_01314</name>
</gene>
<reference evidence="1" key="2">
    <citation type="journal article" date="2021" name="J Anim Sci Technol">
        <title>Complete genome sequence of Paenibacillus konkukensis sp. nov. SK3146 as a potential probiotic strain.</title>
        <authorList>
            <person name="Jung H.I."/>
            <person name="Park S."/>
            <person name="Niu K.M."/>
            <person name="Lee S.W."/>
            <person name="Kothari D."/>
            <person name="Yi K.J."/>
            <person name="Kim S.K."/>
        </authorList>
    </citation>
    <scope>NUCLEOTIDE SEQUENCE</scope>
    <source>
        <strain evidence="1">SK3146</strain>
    </source>
</reference>
<dbReference type="Proteomes" id="UP001057134">
    <property type="component" value="Chromosome"/>
</dbReference>
<organism evidence="1 2">
    <name type="scientific">Paenibacillus konkukensis</name>
    <dbReference type="NCBI Taxonomy" id="2020716"/>
    <lineage>
        <taxon>Bacteria</taxon>
        <taxon>Bacillati</taxon>
        <taxon>Bacillota</taxon>
        <taxon>Bacilli</taxon>
        <taxon>Bacillales</taxon>
        <taxon>Paenibacillaceae</taxon>
        <taxon>Paenibacillus</taxon>
    </lineage>
</organism>